<dbReference type="GO" id="GO:0071713">
    <property type="term" value="F:para-aminobenzoyl-glutamate hydrolase activity"/>
    <property type="evidence" value="ECO:0007669"/>
    <property type="project" value="TreeGrafter"/>
</dbReference>
<dbReference type="Pfam" id="PF01546">
    <property type="entry name" value="Peptidase_M20"/>
    <property type="match status" value="1"/>
</dbReference>
<evidence type="ECO:0000313" key="2">
    <source>
        <dbReference type="EMBL" id="GGI06322.1"/>
    </source>
</evidence>
<dbReference type="GO" id="GO:0005737">
    <property type="term" value="C:cytoplasm"/>
    <property type="evidence" value="ECO:0007669"/>
    <property type="project" value="TreeGrafter"/>
</dbReference>
<gene>
    <name evidence="2" type="ORF">GCM10011354_18510</name>
</gene>
<proteinExistence type="inferred from homology"/>
<dbReference type="PIRSF" id="PIRSF037226">
    <property type="entry name" value="Amidohydrolase_ACY1L2_prd"/>
    <property type="match status" value="1"/>
</dbReference>
<dbReference type="FunFam" id="3.30.70.360:FF:000004">
    <property type="entry name" value="Peptidase M20 domain-containing protein 2"/>
    <property type="match status" value="1"/>
</dbReference>
<dbReference type="SUPFAM" id="SSF55031">
    <property type="entry name" value="Bacterial exopeptidase dimerisation domain"/>
    <property type="match status" value="1"/>
</dbReference>
<dbReference type="InterPro" id="IPR002933">
    <property type="entry name" value="Peptidase_M20"/>
</dbReference>
<dbReference type="Gene3D" id="3.40.630.10">
    <property type="entry name" value="Zn peptidases"/>
    <property type="match status" value="1"/>
</dbReference>
<dbReference type="InterPro" id="IPR052030">
    <property type="entry name" value="Peptidase_M20/M20A_hydrolases"/>
</dbReference>
<keyword evidence="3" id="KW-1185">Reference proteome</keyword>
<dbReference type="InterPro" id="IPR017439">
    <property type="entry name" value="Amidohydrolase"/>
</dbReference>
<accession>A0A8J3A8B1</accession>
<dbReference type="Gene3D" id="3.30.70.360">
    <property type="match status" value="1"/>
</dbReference>
<evidence type="ECO:0000313" key="3">
    <source>
        <dbReference type="Proteomes" id="UP000650511"/>
    </source>
</evidence>
<dbReference type="OrthoDB" id="9781032at2"/>
<dbReference type="AlphaFoldDB" id="A0A8J3A8B1"/>
<dbReference type="NCBIfam" id="TIGR01891">
    <property type="entry name" value="amidohydrolases"/>
    <property type="match status" value="1"/>
</dbReference>
<dbReference type="EMBL" id="BMHA01000006">
    <property type="protein sequence ID" value="GGI06322.1"/>
    <property type="molecule type" value="Genomic_DNA"/>
</dbReference>
<evidence type="ECO:0000256" key="1">
    <source>
        <dbReference type="PIRNR" id="PIRNR037226"/>
    </source>
</evidence>
<protein>
    <recommendedName>
        <fullName evidence="1">Peptidase M20 domain-containing protein 2</fullName>
    </recommendedName>
</protein>
<comment type="caution">
    <text evidence="2">The sequence shown here is derived from an EMBL/GenBank/DDBJ whole genome shotgun (WGS) entry which is preliminary data.</text>
</comment>
<dbReference type="PANTHER" id="PTHR30575">
    <property type="entry name" value="PEPTIDASE M20"/>
    <property type="match status" value="1"/>
</dbReference>
<dbReference type="PANTHER" id="PTHR30575:SF0">
    <property type="entry name" value="XAA-ARG DIPEPTIDASE"/>
    <property type="match status" value="1"/>
</dbReference>
<dbReference type="InterPro" id="IPR017144">
    <property type="entry name" value="Xaa-Arg_dipeptidase"/>
</dbReference>
<dbReference type="RefSeq" id="WP_130650581.1">
    <property type="nucleotide sequence ID" value="NZ_BMHA01000006.1"/>
</dbReference>
<dbReference type="SUPFAM" id="SSF53187">
    <property type="entry name" value="Zn-dependent exopeptidases"/>
    <property type="match status" value="1"/>
</dbReference>
<comment type="similarity">
    <text evidence="1">Belongs to the peptidase M20A family.</text>
</comment>
<reference evidence="2" key="2">
    <citation type="submission" date="2020-09" db="EMBL/GenBank/DDBJ databases">
        <authorList>
            <person name="Sun Q."/>
            <person name="Zhou Y."/>
        </authorList>
    </citation>
    <scope>NUCLEOTIDE SEQUENCE</scope>
    <source>
        <strain evidence="2">CGMCC 1.14988</strain>
    </source>
</reference>
<dbReference type="GO" id="GO:0016805">
    <property type="term" value="F:dipeptidase activity"/>
    <property type="evidence" value="ECO:0007669"/>
    <property type="project" value="InterPro"/>
</dbReference>
<dbReference type="CDD" id="cd03887">
    <property type="entry name" value="M20_Acy1L2"/>
    <property type="match status" value="1"/>
</dbReference>
<dbReference type="GO" id="GO:0046657">
    <property type="term" value="P:folic acid catabolic process"/>
    <property type="evidence" value="ECO:0007669"/>
    <property type="project" value="TreeGrafter"/>
</dbReference>
<dbReference type="Proteomes" id="UP000650511">
    <property type="component" value="Unassembled WGS sequence"/>
</dbReference>
<sequence length="392" mass="40940">MDARQRLETTTDGRRDELVALSHGVHGDAEVGFEEHRSSQRVAETLAAGGFTVEHGVAGLDTAVVARAGSGPLRIGICAEYDALPGIGHACGHNVIAAAAVGAGLALAEVADDLGIEVVVLGTPAEEGGGGKVLMMDGGAFDGLHAAMMVHPAPFEAAQMTCLAVQHFEVRYRGRSAHASAYPQLGVNAADALTVAQVGIGLLRQHIRPTDRIHGIVTDGGDAPNIVPHRTGGTWYVRSRTLTELADLYPRVQRCFEAGALATGATVGFDEPGPAYSEFLADQALCELYTAEAEAIGRQFPSPEQEDTALAGSTDMANVSLAMPSIHPMLGIDARGAVNHQPEFTAACVTPTADRAVRDGALAMARTVVAATEDDAVRDRLLARAYEAPRRS</sequence>
<dbReference type="InterPro" id="IPR036264">
    <property type="entry name" value="Bact_exopeptidase_dim_dom"/>
</dbReference>
<organism evidence="2 3">
    <name type="scientific">Egicoccus halophilus</name>
    <dbReference type="NCBI Taxonomy" id="1670830"/>
    <lineage>
        <taxon>Bacteria</taxon>
        <taxon>Bacillati</taxon>
        <taxon>Actinomycetota</taxon>
        <taxon>Nitriliruptoria</taxon>
        <taxon>Egicoccales</taxon>
        <taxon>Egicoccaceae</taxon>
        <taxon>Egicoccus</taxon>
    </lineage>
</organism>
<name>A0A8J3A8B1_9ACTN</name>
<reference evidence="2" key="1">
    <citation type="journal article" date="2014" name="Int. J. Syst. Evol. Microbiol.">
        <title>Complete genome sequence of Corynebacterium casei LMG S-19264T (=DSM 44701T), isolated from a smear-ripened cheese.</title>
        <authorList>
            <consortium name="US DOE Joint Genome Institute (JGI-PGF)"/>
            <person name="Walter F."/>
            <person name="Albersmeier A."/>
            <person name="Kalinowski J."/>
            <person name="Ruckert C."/>
        </authorList>
    </citation>
    <scope>NUCLEOTIDE SEQUENCE</scope>
    <source>
        <strain evidence="2">CGMCC 1.14988</strain>
    </source>
</reference>